<organism evidence="2 3">
    <name type="scientific">Brasilonema sennae CENA114</name>
    <dbReference type="NCBI Taxonomy" id="415709"/>
    <lineage>
        <taxon>Bacteria</taxon>
        <taxon>Bacillati</taxon>
        <taxon>Cyanobacteriota</taxon>
        <taxon>Cyanophyceae</taxon>
        <taxon>Nostocales</taxon>
        <taxon>Scytonemataceae</taxon>
        <taxon>Brasilonema</taxon>
        <taxon>Bromeliae group (in: Brasilonema)</taxon>
    </lineage>
</organism>
<evidence type="ECO:0000256" key="1">
    <source>
        <dbReference type="SAM" id="Phobius"/>
    </source>
</evidence>
<dbReference type="Proteomes" id="UP000503129">
    <property type="component" value="Chromosome"/>
</dbReference>
<proteinExistence type="predicted"/>
<feature type="transmembrane region" description="Helical" evidence="1">
    <location>
        <begin position="158"/>
        <end position="179"/>
    </location>
</feature>
<keyword evidence="1" id="KW-1133">Transmembrane helix</keyword>
<name>A0A856MDC6_9CYAN</name>
<dbReference type="InterPro" id="IPR021788">
    <property type="entry name" value="CPP1-like"/>
</dbReference>
<protein>
    <submittedName>
        <fullName evidence="2">Molecular chaperone DnaJ</fullName>
    </submittedName>
</protein>
<dbReference type="Pfam" id="PF11833">
    <property type="entry name" value="CPP1-like"/>
    <property type="match status" value="1"/>
</dbReference>
<reference evidence="2 3" key="1">
    <citation type="submission" date="2018-06" db="EMBL/GenBank/DDBJ databases">
        <title>Comparative genomics of Brasilonema spp. strains.</title>
        <authorList>
            <person name="Alvarenga D.O."/>
            <person name="Fiore M.F."/>
            <person name="Varani A.M."/>
        </authorList>
    </citation>
    <scope>NUCLEOTIDE SEQUENCE [LARGE SCALE GENOMIC DNA]</scope>
    <source>
        <strain evidence="2 3">CENA114</strain>
    </source>
</reference>
<sequence length="209" mass="23578">MSDDHNPYEKLGLSEDASFDEIQDVRNHLLEQHSGDAKRLEAIEAAYDAILMERLKMRQEGKIKVPERIRFPERLVPLLPKESQTPRQQSPAWLQRILDKPTLTDTLLPGAWYVGLSAISVFYPAGSDQVLQLTLVLGVCISIYFLNRKEKKFARAVLLTLVGLTTGLLAGGLVATWLIPQVQIMNVTANQFSTIVTFVLLWLMSSFLR</sequence>
<accession>A0A856MDC6</accession>
<dbReference type="PANTHER" id="PTHR33372:SF2">
    <property type="entry name" value="PROTEIN CHAPERONE-LIKE PROTEIN OF POR1, CHLOROPLASTIC"/>
    <property type="match status" value="1"/>
</dbReference>
<feature type="transmembrane region" description="Helical" evidence="1">
    <location>
        <begin position="191"/>
        <end position="208"/>
    </location>
</feature>
<dbReference type="EMBL" id="CP030118">
    <property type="protein sequence ID" value="QDL09295.1"/>
    <property type="molecule type" value="Genomic_DNA"/>
</dbReference>
<feature type="transmembrane region" description="Helical" evidence="1">
    <location>
        <begin position="129"/>
        <end position="146"/>
    </location>
</feature>
<evidence type="ECO:0000313" key="3">
    <source>
        <dbReference type="Proteomes" id="UP000503129"/>
    </source>
</evidence>
<evidence type="ECO:0000313" key="2">
    <source>
        <dbReference type="EMBL" id="QDL09295.1"/>
    </source>
</evidence>
<dbReference type="PANTHER" id="PTHR33372">
    <property type="match status" value="1"/>
</dbReference>
<keyword evidence="3" id="KW-1185">Reference proteome</keyword>
<keyword evidence="1" id="KW-0472">Membrane</keyword>
<gene>
    <name evidence="2" type="ORF">DP114_16515</name>
</gene>
<dbReference type="RefSeq" id="WP_171976587.1">
    <property type="nucleotide sequence ID" value="NZ_CAWOXK010000001.1"/>
</dbReference>
<feature type="transmembrane region" description="Helical" evidence="1">
    <location>
        <begin position="106"/>
        <end position="123"/>
    </location>
</feature>
<keyword evidence="1" id="KW-0812">Transmembrane</keyword>
<dbReference type="KEGG" id="bsen:DP114_16515"/>
<dbReference type="AlphaFoldDB" id="A0A856MDC6"/>